<evidence type="ECO:0000313" key="1">
    <source>
        <dbReference type="EMBL" id="GBP33871.1"/>
    </source>
</evidence>
<reference evidence="1 2" key="1">
    <citation type="journal article" date="2019" name="Commun. Biol.">
        <title>The bagworm genome reveals a unique fibroin gene that provides high tensile strength.</title>
        <authorList>
            <person name="Kono N."/>
            <person name="Nakamura H."/>
            <person name="Ohtoshi R."/>
            <person name="Tomita M."/>
            <person name="Numata K."/>
            <person name="Arakawa K."/>
        </authorList>
    </citation>
    <scope>NUCLEOTIDE SEQUENCE [LARGE SCALE GENOMIC DNA]</scope>
</reference>
<organism evidence="1 2">
    <name type="scientific">Eumeta variegata</name>
    <name type="common">Bagworm moth</name>
    <name type="synonym">Eumeta japonica</name>
    <dbReference type="NCBI Taxonomy" id="151549"/>
    <lineage>
        <taxon>Eukaryota</taxon>
        <taxon>Metazoa</taxon>
        <taxon>Ecdysozoa</taxon>
        <taxon>Arthropoda</taxon>
        <taxon>Hexapoda</taxon>
        <taxon>Insecta</taxon>
        <taxon>Pterygota</taxon>
        <taxon>Neoptera</taxon>
        <taxon>Endopterygota</taxon>
        <taxon>Lepidoptera</taxon>
        <taxon>Glossata</taxon>
        <taxon>Ditrysia</taxon>
        <taxon>Tineoidea</taxon>
        <taxon>Psychidae</taxon>
        <taxon>Oiketicinae</taxon>
        <taxon>Eumeta</taxon>
    </lineage>
</organism>
<dbReference type="Proteomes" id="UP000299102">
    <property type="component" value="Unassembled WGS sequence"/>
</dbReference>
<dbReference type="AlphaFoldDB" id="A0A4C1V507"/>
<proteinExistence type="predicted"/>
<dbReference type="EMBL" id="BGZK01000280">
    <property type="protein sequence ID" value="GBP33871.1"/>
    <property type="molecule type" value="Genomic_DNA"/>
</dbReference>
<name>A0A4C1V507_EUMVA</name>
<gene>
    <name evidence="1" type="ORF">EVAR_20982_1</name>
</gene>
<sequence length="114" mass="12241">MRHEGTDVYMSLDKSDPSYALEYAASEPACVLGAILNRSKLTNGFLIQVKLIVLHSPCLGEHVKPSVPDVVTLPMTSVLGGPRPALGRLGGLKLQVSQAGIKRLRENIPRLPGD</sequence>
<keyword evidence="2" id="KW-1185">Reference proteome</keyword>
<evidence type="ECO:0000313" key="2">
    <source>
        <dbReference type="Proteomes" id="UP000299102"/>
    </source>
</evidence>
<comment type="caution">
    <text evidence="1">The sequence shown here is derived from an EMBL/GenBank/DDBJ whole genome shotgun (WGS) entry which is preliminary data.</text>
</comment>
<accession>A0A4C1V507</accession>
<protein>
    <submittedName>
        <fullName evidence="1">Uncharacterized protein</fullName>
    </submittedName>
</protein>